<feature type="compositionally biased region" description="Low complexity" evidence="6">
    <location>
        <begin position="430"/>
        <end position="455"/>
    </location>
</feature>
<dbReference type="EMBL" id="AVPK01000005">
    <property type="protein sequence ID" value="KGN37557.1"/>
    <property type="molecule type" value="Genomic_DNA"/>
</dbReference>
<dbReference type="InterPro" id="IPR007168">
    <property type="entry name" value="Phageshock_PspC_N"/>
</dbReference>
<feature type="region of interest" description="Disordered" evidence="6">
    <location>
        <begin position="1"/>
        <end position="23"/>
    </location>
</feature>
<keyword evidence="5 7" id="KW-0472">Membrane</keyword>
<evidence type="ECO:0000259" key="8">
    <source>
        <dbReference type="Pfam" id="PF04024"/>
    </source>
</evidence>
<feature type="domain" description="Phage shock protein PspC N-terminal" evidence="8">
    <location>
        <begin position="33"/>
        <end position="88"/>
    </location>
</feature>
<evidence type="ECO:0000256" key="3">
    <source>
        <dbReference type="ARBA" id="ARBA00022692"/>
    </source>
</evidence>
<comment type="subcellular location">
    <subcellularLocation>
        <location evidence="1">Cell membrane</location>
        <topology evidence="1">Single-pass membrane protein</topology>
    </subcellularLocation>
</comment>
<dbReference type="RefSeq" id="WP_035904614.1">
    <property type="nucleotide sequence ID" value="NZ_AVPK01000005.1"/>
</dbReference>
<dbReference type="STRING" id="1385521.N803_13125"/>
<dbReference type="AlphaFoldDB" id="A0A0A0JNF4"/>
<dbReference type="PANTHER" id="PTHR33885">
    <property type="entry name" value="PHAGE SHOCK PROTEIN C"/>
    <property type="match status" value="1"/>
</dbReference>
<feature type="transmembrane region" description="Helical" evidence="7">
    <location>
        <begin position="131"/>
        <end position="147"/>
    </location>
</feature>
<feature type="compositionally biased region" description="Polar residues" evidence="6">
    <location>
        <begin position="239"/>
        <end position="251"/>
    </location>
</feature>
<keyword evidence="3 7" id="KW-0812">Transmembrane</keyword>
<dbReference type="PANTHER" id="PTHR33885:SF3">
    <property type="entry name" value="PHAGE SHOCK PROTEIN C"/>
    <property type="match status" value="1"/>
</dbReference>
<evidence type="ECO:0000313" key="9">
    <source>
        <dbReference type="EMBL" id="KGN37557.1"/>
    </source>
</evidence>
<feature type="transmembrane region" description="Helical" evidence="7">
    <location>
        <begin position="283"/>
        <end position="303"/>
    </location>
</feature>
<keyword evidence="10" id="KW-1185">Reference proteome</keyword>
<evidence type="ECO:0000256" key="1">
    <source>
        <dbReference type="ARBA" id="ARBA00004162"/>
    </source>
</evidence>
<dbReference type="Proteomes" id="UP000030011">
    <property type="component" value="Unassembled WGS sequence"/>
</dbReference>
<dbReference type="Pfam" id="PF04024">
    <property type="entry name" value="PspC"/>
    <property type="match status" value="1"/>
</dbReference>
<comment type="caution">
    <text evidence="9">The sequence shown here is derived from an EMBL/GenBank/DDBJ whole genome shotgun (WGS) entry which is preliminary data.</text>
</comment>
<feature type="compositionally biased region" description="Pro residues" evidence="6">
    <location>
        <begin position="405"/>
        <end position="429"/>
    </location>
</feature>
<feature type="transmembrane region" description="Helical" evidence="7">
    <location>
        <begin position="58"/>
        <end position="85"/>
    </location>
</feature>
<evidence type="ECO:0000256" key="2">
    <source>
        <dbReference type="ARBA" id="ARBA00022475"/>
    </source>
</evidence>
<reference evidence="9 10" key="1">
    <citation type="submission" date="2013-08" db="EMBL/GenBank/DDBJ databases">
        <title>The genome sequence of Knoellia subterranea.</title>
        <authorList>
            <person name="Zhu W."/>
            <person name="Wang G."/>
        </authorList>
    </citation>
    <scope>NUCLEOTIDE SEQUENCE [LARGE SCALE GENOMIC DNA]</scope>
    <source>
        <strain evidence="9 10">KCTC 19937</strain>
    </source>
</reference>
<feature type="compositionally biased region" description="Polar residues" evidence="6">
    <location>
        <begin position="1"/>
        <end position="22"/>
    </location>
</feature>
<feature type="transmembrane region" description="Helical" evidence="7">
    <location>
        <begin position="315"/>
        <end position="333"/>
    </location>
</feature>
<sequence length="545" mass="55110">MTQTSGPNPATPTQGPGQTQGSKFWDDILSTGIRRDRSRQWFGGVCAGIARKVDVDPVLIRAAVIALTLFGGFGVVVYLIAWLLLPDETGRIMARDAIGRDGSADAGGAIALSVIALIVIAAIIFGDDGFLIGWGVIPLAVIGWLVWRHQQGKQAAATSPWVGAPVSGAEPQFSGTSMSRSGAMPASQPGSPDTTMYAASSAPAFPATSASAPVSPPASPSASAPEFPATSAPAHDEASAQSGSTAETQTAWYPPPAPPIPPRAHVPLAPPPPPRPRRRGAGFAGFALVLGAAIVGYGAGLMLDDPLNFPGSSELLGGIIGLAAASLATLIIGLMGRRSFMASALVLILGLGTAGAAIGEETLSNGQGSRTWVPSLSTTNSVYELGAGESTLDLRPLVDQLAAPQPAPSVAPTPSTVPTPSLAPAPAPTDSPSAGATPAPTVAPSASAVPAPSAAQPLVPQRIEARQGAGEMRIIVPRGANVRIVARSDFGEVVVRGDLPGAFSDRDNGNNNGPSETVTVNVGGAAPTIIVRADMRFGQITIQEG</sequence>
<evidence type="ECO:0000256" key="5">
    <source>
        <dbReference type="ARBA" id="ARBA00023136"/>
    </source>
</evidence>
<keyword evidence="2" id="KW-1003">Cell membrane</keyword>
<feature type="region of interest" description="Disordered" evidence="6">
    <location>
        <begin position="158"/>
        <end position="278"/>
    </location>
</feature>
<dbReference type="OrthoDB" id="7359894at2"/>
<dbReference type="GO" id="GO:0005886">
    <property type="term" value="C:plasma membrane"/>
    <property type="evidence" value="ECO:0007669"/>
    <property type="project" value="UniProtKB-SubCell"/>
</dbReference>
<feature type="region of interest" description="Disordered" evidence="6">
    <location>
        <begin position="404"/>
        <end position="455"/>
    </location>
</feature>
<feature type="transmembrane region" description="Helical" evidence="7">
    <location>
        <begin position="106"/>
        <end position="125"/>
    </location>
</feature>
<keyword evidence="4 7" id="KW-1133">Transmembrane helix</keyword>
<accession>A0A0A0JNF4</accession>
<feature type="compositionally biased region" description="Low complexity" evidence="6">
    <location>
        <begin position="220"/>
        <end position="233"/>
    </location>
</feature>
<feature type="compositionally biased region" description="Pro residues" evidence="6">
    <location>
        <begin position="253"/>
        <end position="274"/>
    </location>
</feature>
<protein>
    <recommendedName>
        <fullName evidence="8">Phage shock protein PspC N-terminal domain-containing protein</fullName>
    </recommendedName>
</protein>
<feature type="transmembrane region" description="Helical" evidence="7">
    <location>
        <begin position="340"/>
        <end position="359"/>
    </location>
</feature>
<proteinExistence type="predicted"/>
<evidence type="ECO:0000313" key="10">
    <source>
        <dbReference type="Proteomes" id="UP000030011"/>
    </source>
</evidence>
<evidence type="ECO:0000256" key="6">
    <source>
        <dbReference type="SAM" id="MobiDB-lite"/>
    </source>
</evidence>
<dbReference type="eggNOG" id="COG1983">
    <property type="taxonomic scope" value="Bacteria"/>
</dbReference>
<feature type="compositionally biased region" description="Low complexity" evidence="6">
    <location>
        <begin position="198"/>
        <end position="213"/>
    </location>
</feature>
<evidence type="ECO:0000256" key="4">
    <source>
        <dbReference type="ARBA" id="ARBA00022989"/>
    </source>
</evidence>
<dbReference type="InterPro" id="IPR052027">
    <property type="entry name" value="PspC"/>
</dbReference>
<evidence type="ECO:0000256" key="7">
    <source>
        <dbReference type="SAM" id="Phobius"/>
    </source>
</evidence>
<gene>
    <name evidence="9" type="ORF">N803_13125</name>
</gene>
<name>A0A0A0JNF4_9MICO</name>
<organism evidence="9 10">
    <name type="scientific">Knoellia subterranea KCTC 19937</name>
    <dbReference type="NCBI Taxonomy" id="1385521"/>
    <lineage>
        <taxon>Bacteria</taxon>
        <taxon>Bacillati</taxon>
        <taxon>Actinomycetota</taxon>
        <taxon>Actinomycetes</taxon>
        <taxon>Micrococcales</taxon>
        <taxon>Intrasporangiaceae</taxon>
        <taxon>Knoellia</taxon>
    </lineage>
</organism>